<feature type="chain" id="PRO_5042908840" evidence="1">
    <location>
        <begin position="30"/>
        <end position="108"/>
    </location>
</feature>
<dbReference type="EMBL" id="JBBPBK010000009">
    <property type="protein sequence ID" value="KAK9277801.1"/>
    <property type="molecule type" value="Genomic_DNA"/>
</dbReference>
<accession>A0AAP0RKJ4</accession>
<comment type="caution">
    <text evidence="2">The sequence shown here is derived from an EMBL/GenBank/DDBJ whole genome shotgun (WGS) entry which is preliminary data.</text>
</comment>
<proteinExistence type="predicted"/>
<evidence type="ECO:0000313" key="2">
    <source>
        <dbReference type="EMBL" id="KAK9277801.1"/>
    </source>
</evidence>
<protein>
    <submittedName>
        <fullName evidence="2">Uncharacterized protein</fullName>
    </submittedName>
</protein>
<organism evidence="2 3">
    <name type="scientific">Liquidambar formosana</name>
    <name type="common">Formosan gum</name>
    <dbReference type="NCBI Taxonomy" id="63359"/>
    <lineage>
        <taxon>Eukaryota</taxon>
        <taxon>Viridiplantae</taxon>
        <taxon>Streptophyta</taxon>
        <taxon>Embryophyta</taxon>
        <taxon>Tracheophyta</taxon>
        <taxon>Spermatophyta</taxon>
        <taxon>Magnoliopsida</taxon>
        <taxon>eudicotyledons</taxon>
        <taxon>Gunneridae</taxon>
        <taxon>Pentapetalae</taxon>
        <taxon>Saxifragales</taxon>
        <taxon>Altingiaceae</taxon>
        <taxon>Liquidambar</taxon>
    </lineage>
</organism>
<gene>
    <name evidence="2" type="ORF">L1049_027357</name>
</gene>
<keyword evidence="1" id="KW-0732">Signal</keyword>
<evidence type="ECO:0000313" key="3">
    <source>
        <dbReference type="Proteomes" id="UP001415857"/>
    </source>
</evidence>
<reference evidence="2 3" key="1">
    <citation type="journal article" date="2024" name="Plant J.">
        <title>Genome sequences and population genomics reveal climatic adaptation and genomic divergence between two closely related sweetgum species.</title>
        <authorList>
            <person name="Xu W.Q."/>
            <person name="Ren C.Q."/>
            <person name="Zhang X.Y."/>
            <person name="Comes H.P."/>
            <person name="Liu X.H."/>
            <person name="Li Y.G."/>
            <person name="Kettle C.J."/>
            <person name="Jalonen R."/>
            <person name="Gaisberger H."/>
            <person name="Ma Y.Z."/>
            <person name="Qiu Y.X."/>
        </authorList>
    </citation>
    <scope>NUCLEOTIDE SEQUENCE [LARGE SCALE GENOMIC DNA]</scope>
    <source>
        <strain evidence="2">Hangzhou</strain>
    </source>
</reference>
<feature type="signal peptide" evidence="1">
    <location>
        <begin position="1"/>
        <end position="29"/>
    </location>
</feature>
<keyword evidence="3" id="KW-1185">Reference proteome</keyword>
<evidence type="ECO:0000256" key="1">
    <source>
        <dbReference type="SAM" id="SignalP"/>
    </source>
</evidence>
<dbReference type="Proteomes" id="UP001415857">
    <property type="component" value="Unassembled WGS sequence"/>
</dbReference>
<dbReference type="AlphaFoldDB" id="A0AAP0RKJ4"/>
<sequence>MVKMAMAKLVCVLLLALLSISMVATKVMAKEAQYHLDSSAHLSAREGVARHSTANHACFSAKNAAQSACAFPLATMVTRLCALAITTGRPRKEDPNAPNYIAFSTSNL</sequence>
<name>A0AAP0RKJ4_LIQFO</name>